<evidence type="ECO:0000313" key="5">
    <source>
        <dbReference type="EMBL" id="QTC89314.1"/>
    </source>
</evidence>
<dbReference type="PANTHER" id="PTHR43736:SF1">
    <property type="entry name" value="DIHYDRONEOPTERIN TRIPHOSPHATE DIPHOSPHATASE"/>
    <property type="match status" value="1"/>
</dbReference>
<dbReference type="PRINTS" id="PR00502">
    <property type="entry name" value="NUDIXFAMILY"/>
</dbReference>
<dbReference type="Pfam" id="PF00293">
    <property type="entry name" value="NUDIX"/>
    <property type="match status" value="1"/>
</dbReference>
<dbReference type="Gene3D" id="3.90.79.10">
    <property type="entry name" value="Nucleoside Triphosphate Pyrophosphohydrolase"/>
    <property type="match status" value="1"/>
</dbReference>
<accession>A0ABX7SNP9</accession>
<dbReference type="Proteomes" id="UP000663942">
    <property type="component" value="Chromosome"/>
</dbReference>
<evidence type="ECO:0000256" key="2">
    <source>
        <dbReference type="ARBA" id="ARBA00022801"/>
    </source>
</evidence>
<feature type="domain" description="Nudix hydrolase" evidence="4">
    <location>
        <begin position="2"/>
        <end position="128"/>
    </location>
</feature>
<dbReference type="InterPro" id="IPR015797">
    <property type="entry name" value="NUDIX_hydrolase-like_dom_sf"/>
</dbReference>
<dbReference type="PROSITE" id="PS00893">
    <property type="entry name" value="NUDIX_BOX"/>
    <property type="match status" value="1"/>
</dbReference>
<gene>
    <name evidence="5" type="ORF">IFE19_08355</name>
</gene>
<evidence type="ECO:0000259" key="4">
    <source>
        <dbReference type="PROSITE" id="PS51462"/>
    </source>
</evidence>
<keyword evidence="2 3" id="KW-0378">Hydrolase</keyword>
<evidence type="ECO:0000256" key="1">
    <source>
        <dbReference type="ARBA" id="ARBA00001946"/>
    </source>
</evidence>
<evidence type="ECO:0000313" key="6">
    <source>
        <dbReference type="Proteomes" id="UP000663942"/>
    </source>
</evidence>
<proteinExistence type="inferred from homology"/>
<protein>
    <submittedName>
        <fullName evidence="5">NUDIX hydrolase</fullName>
    </submittedName>
</protein>
<comment type="similarity">
    <text evidence="3">Belongs to the Nudix hydrolase family.</text>
</comment>
<sequence length="159" mass="17134">MIPVPAVGVVCLKGDAVLLIRRGTPPRRGEWSLPGGRIEPGERLADAALRELREETGVEAKLIGLVDVVDGLFPEVGRHYVLIDYAAIWTGGEPVAGDDAAEAVFFPLEEALQRVDWSETRRVIRHAHAMATAHGARRGADGLVIASEPDSVARGQDDR</sequence>
<organism evidence="5 6">
    <name type="scientific">Brevundimonas pondensis</name>
    <dbReference type="NCBI Taxonomy" id="2774189"/>
    <lineage>
        <taxon>Bacteria</taxon>
        <taxon>Pseudomonadati</taxon>
        <taxon>Pseudomonadota</taxon>
        <taxon>Alphaproteobacteria</taxon>
        <taxon>Caulobacterales</taxon>
        <taxon>Caulobacteraceae</taxon>
        <taxon>Brevundimonas</taxon>
    </lineage>
</organism>
<dbReference type="InterPro" id="IPR020084">
    <property type="entry name" value="NUDIX_hydrolase_CS"/>
</dbReference>
<dbReference type="CDD" id="cd04673">
    <property type="entry name" value="NUDIX_ADPRase"/>
    <property type="match status" value="1"/>
</dbReference>
<evidence type="ECO:0000256" key="3">
    <source>
        <dbReference type="RuleBase" id="RU003476"/>
    </source>
</evidence>
<dbReference type="EMBL" id="CP062006">
    <property type="protein sequence ID" value="QTC89314.1"/>
    <property type="molecule type" value="Genomic_DNA"/>
</dbReference>
<name>A0ABX7SNP9_9CAUL</name>
<dbReference type="InterPro" id="IPR000086">
    <property type="entry name" value="NUDIX_hydrolase_dom"/>
</dbReference>
<comment type="cofactor">
    <cofactor evidence="1">
        <name>Mg(2+)</name>
        <dbReference type="ChEBI" id="CHEBI:18420"/>
    </cofactor>
</comment>
<reference evidence="5 6" key="1">
    <citation type="submission" date="2020-09" db="EMBL/GenBank/DDBJ databases">
        <title>Brevundimonas sp. LVF1 isolated from an oligotrophic pond in Goettingen, Germany.</title>
        <authorList>
            <person name="Friedrich I."/>
            <person name="Klassen A."/>
            <person name="Neubauer H."/>
            <person name="Schneider D."/>
            <person name="Hertel R."/>
            <person name="Daniel R."/>
        </authorList>
    </citation>
    <scope>NUCLEOTIDE SEQUENCE [LARGE SCALE GENOMIC DNA]</scope>
    <source>
        <strain evidence="5 6">LVF1</strain>
    </source>
</reference>
<dbReference type="InterPro" id="IPR020476">
    <property type="entry name" value="Nudix_hydrolase"/>
</dbReference>
<dbReference type="RefSeq" id="WP_207827170.1">
    <property type="nucleotide sequence ID" value="NZ_CP062006.1"/>
</dbReference>
<dbReference type="GO" id="GO:0016787">
    <property type="term" value="F:hydrolase activity"/>
    <property type="evidence" value="ECO:0007669"/>
    <property type="project" value="UniProtKB-KW"/>
</dbReference>
<dbReference type="SUPFAM" id="SSF55811">
    <property type="entry name" value="Nudix"/>
    <property type="match status" value="1"/>
</dbReference>
<dbReference type="PROSITE" id="PS51462">
    <property type="entry name" value="NUDIX"/>
    <property type="match status" value="1"/>
</dbReference>
<keyword evidence="6" id="KW-1185">Reference proteome</keyword>
<dbReference type="PANTHER" id="PTHR43736">
    <property type="entry name" value="ADP-RIBOSE PYROPHOSPHATASE"/>
    <property type="match status" value="1"/>
</dbReference>